<gene>
    <name evidence="1" type="ORF">CEUSTIGMA_g3759.t1</name>
</gene>
<name>A0A250WZP2_9CHLO</name>
<keyword evidence="2" id="KW-1185">Reference proteome</keyword>
<reference evidence="1 2" key="1">
    <citation type="submission" date="2017-08" db="EMBL/GenBank/DDBJ databases">
        <title>Acidophilic green algal genome provides insights into adaptation to an acidic environment.</title>
        <authorList>
            <person name="Hirooka S."/>
            <person name="Hirose Y."/>
            <person name="Kanesaki Y."/>
            <person name="Higuchi S."/>
            <person name="Fujiwara T."/>
            <person name="Onuma R."/>
            <person name="Era A."/>
            <person name="Ohbayashi R."/>
            <person name="Uzuka A."/>
            <person name="Nozaki H."/>
            <person name="Yoshikawa H."/>
            <person name="Miyagishima S.Y."/>
        </authorList>
    </citation>
    <scope>NUCLEOTIDE SEQUENCE [LARGE SCALE GENOMIC DNA]</scope>
    <source>
        <strain evidence="1 2">NIES-2499</strain>
    </source>
</reference>
<comment type="caution">
    <text evidence="1">The sequence shown here is derived from an EMBL/GenBank/DDBJ whole genome shotgun (WGS) entry which is preliminary data.</text>
</comment>
<dbReference type="Proteomes" id="UP000232323">
    <property type="component" value="Unassembled WGS sequence"/>
</dbReference>
<evidence type="ECO:0000313" key="1">
    <source>
        <dbReference type="EMBL" id="GAX76313.1"/>
    </source>
</evidence>
<sequence length="440" mass="47837">MRFLDPVSVITTSMQRAFCLYVLAMAAFSVNVWICDANDASELSQFLLRRQLQNEILMSTDSGPLGGQQRNLLSSFQGPTYGQQSRRLIADDFNPTYGGSNAERRKMGALADLPSFVYGNGHRRSVVAGLYGGSLALDHGRRMIGSGIYGSVESRELLNRALSAVLNTQKAASDAGTSIQLSLIEDLVPNTHSGSQTNKKVSAKDKASKMADSSLPGILPVGQCYCRFDYDWSEWSLSDATCKASLYHRASDPRSGLAKVWLDDYYSYKPTEGGVLLPPNADQISAFLYSDCTPAPPCSCLDIGEGSSSEACFNEIQIYAAHPDRYVPDAVLQDAVADGSEHTTEIRTWIQDAFPQDMCAHYQGEPYVYAPLIRPALHAWIEALKRIVGVSYGPTSSPPMILSQLLLASTCVLVLLVSILKAKKLVAPAQGISTELLDQP</sequence>
<dbReference type="EMBL" id="BEGY01000016">
    <property type="protein sequence ID" value="GAX76313.1"/>
    <property type="molecule type" value="Genomic_DNA"/>
</dbReference>
<evidence type="ECO:0000313" key="2">
    <source>
        <dbReference type="Proteomes" id="UP000232323"/>
    </source>
</evidence>
<organism evidence="1 2">
    <name type="scientific">Chlamydomonas eustigma</name>
    <dbReference type="NCBI Taxonomy" id="1157962"/>
    <lineage>
        <taxon>Eukaryota</taxon>
        <taxon>Viridiplantae</taxon>
        <taxon>Chlorophyta</taxon>
        <taxon>core chlorophytes</taxon>
        <taxon>Chlorophyceae</taxon>
        <taxon>CS clade</taxon>
        <taxon>Chlamydomonadales</taxon>
        <taxon>Chlamydomonadaceae</taxon>
        <taxon>Chlamydomonas</taxon>
    </lineage>
</organism>
<dbReference type="AlphaFoldDB" id="A0A250WZP2"/>
<accession>A0A250WZP2</accession>
<protein>
    <submittedName>
        <fullName evidence="1">Uncharacterized protein</fullName>
    </submittedName>
</protein>
<proteinExistence type="predicted"/>
<dbReference type="STRING" id="1157962.A0A250WZP2"/>